<evidence type="ECO:0000256" key="7">
    <source>
        <dbReference type="ARBA" id="ARBA00023163"/>
    </source>
</evidence>
<dbReference type="PANTHER" id="PTHR33202:SF7">
    <property type="entry name" value="FERRIC UPTAKE REGULATION PROTEIN"/>
    <property type="match status" value="1"/>
</dbReference>
<dbReference type="GO" id="GO:0003700">
    <property type="term" value="F:DNA-binding transcription factor activity"/>
    <property type="evidence" value="ECO:0007669"/>
    <property type="project" value="InterPro"/>
</dbReference>
<dbReference type="GO" id="GO:0045892">
    <property type="term" value="P:negative regulation of DNA-templated transcription"/>
    <property type="evidence" value="ECO:0007669"/>
    <property type="project" value="TreeGrafter"/>
</dbReference>
<dbReference type="CDD" id="cd07153">
    <property type="entry name" value="Fur_like"/>
    <property type="match status" value="1"/>
</dbReference>
<gene>
    <name evidence="8" type="primary">fur</name>
    <name evidence="8" type="ORF">SCFA_1110004</name>
</gene>
<keyword evidence="7" id="KW-0804">Transcription</keyword>
<dbReference type="AlphaFoldDB" id="A0A485LUJ3"/>
<accession>A0A485LUJ3</accession>
<evidence type="ECO:0000313" key="8">
    <source>
        <dbReference type="EMBL" id="VFU11319.1"/>
    </source>
</evidence>
<keyword evidence="6" id="KW-0238">DNA-binding</keyword>
<dbReference type="GO" id="GO:0008270">
    <property type="term" value="F:zinc ion binding"/>
    <property type="evidence" value="ECO:0007669"/>
    <property type="project" value="TreeGrafter"/>
</dbReference>
<dbReference type="InterPro" id="IPR002481">
    <property type="entry name" value="FUR"/>
</dbReference>
<dbReference type="Pfam" id="PF01475">
    <property type="entry name" value="FUR"/>
    <property type="match status" value="1"/>
</dbReference>
<dbReference type="SUPFAM" id="SSF46785">
    <property type="entry name" value="Winged helix' DNA-binding domain"/>
    <property type="match status" value="1"/>
</dbReference>
<evidence type="ECO:0000256" key="6">
    <source>
        <dbReference type="ARBA" id="ARBA00023125"/>
    </source>
</evidence>
<dbReference type="EMBL" id="CAADRN010000015">
    <property type="protein sequence ID" value="VFU11319.1"/>
    <property type="molecule type" value="Genomic_DNA"/>
</dbReference>
<reference evidence="8" key="1">
    <citation type="submission" date="2019-03" db="EMBL/GenBank/DDBJ databases">
        <authorList>
            <person name="Hao L."/>
        </authorList>
    </citation>
    <scope>NUCLEOTIDE SEQUENCE</scope>
</reference>
<dbReference type="GO" id="GO:1900376">
    <property type="term" value="P:regulation of secondary metabolite biosynthetic process"/>
    <property type="evidence" value="ECO:0007669"/>
    <property type="project" value="TreeGrafter"/>
</dbReference>
<dbReference type="InterPro" id="IPR036390">
    <property type="entry name" value="WH_DNA-bd_sf"/>
</dbReference>
<evidence type="ECO:0000256" key="3">
    <source>
        <dbReference type="ARBA" id="ARBA00022723"/>
    </source>
</evidence>
<dbReference type="PANTHER" id="PTHR33202">
    <property type="entry name" value="ZINC UPTAKE REGULATION PROTEIN"/>
    <property type="match status" value="1"/>
</dbReference>
<name>A0A485LUJ3_9ZZZZ</name>
<comment type="similarity">
    <text evidence="1">Belongs to the Fur family.</text>
</comment>
<dbReference type="InterPro" id="IPR043135">
    <property type="entry name" value="Fur_C"/>
</dbReference>
<dbReference type="GO" id="GO:0000976">
    <property type="term" value="F:transcription cis-regulatory region binding"/>
    <property type="evidence" value="ECO:0007669"/>
    <property type="project" value="TreeGrafter"/>
</dbReference>
<keyword evidence="3" id="KW-0479">Metal-binding</keyword>
<evidence type="ECO:0000256" key="5">
    <source>
        <dbReference type="ARBA" id="ARBA00023015"/>
    </source>
</evidence>
<evidence type="ECO:0000256" key="4">
    <source>
        <dbReference type="ARBA" id="ARBA00022833"/>
    </source>
</evidence>
<dbReference type="Gene3D" id="1.10.10.10">
    <property type="entry name" value="Winged helix-like DNA-binding domain superfamily/Winged helix DNA-binding domain"/>
    <property type="match status" value="1"/>
</dbReference>
<evidence type="ECO:0000256" key="1">
    <source>
        <dbReference type="ARBA" id="ARBA00007957"/>
    </source>
</evidence>
<keyword evidence="5" id="KW-0805">Transcription regulation</keyword>
<dbReference type="Gene3D" id="3.30.1490.190">
    <property type="match status" value="1"/>
</dbReference>
<dbReference type="FunFam" id="1.10.10.10:FF:000051">
    <property type="entry name" value="Fur family transcriptional regulator"/>
    <property type="match status" value="1"/>
</dbReference>
<proteinExistence type="inferred from homology"/>
<sequence length="175" mass="20402">MALISRIDIIRAIHYTNKKGKAGVTTMKKLISDIGDKLKENEYKLTTRRELILKVLLENSDKHLSAEEVYNLVKKKAPDTGLATVYRTLELFHDFNIIHAMDFGDGRKRYEFGWKEGQKCHHHHHLICTECGSIIEMNEDLLEELENRVNKQYDFTVKDHQLKIFGICKKCKNSL</sequence>
<keyword evidence="2" id="KW-0678">Repressor</keyword>
<keyword evidence="4" id="KW-0862">Zinc</keyword>
<organism evidence="8">
    <name type="scientific">anaerobic digester metagenome</name>
    <dbReference type="NCBI Taxonomy" id="1263854"/>
    <lineage>
        <taxon>unclassified sequences</taxon>
        <taxon>metagenomes</taxon>
        <taxon>ecological metagenomes</taxon>
    </lineage>
</organism>
<dbReference type="InterPro" id="IPR036388">
    <property type="entry name" value="WH-like_DNA-bd_sf"/>
</dbReference>
<evidence type="ECO:0000256" key="2">
    <source>
        <dbReference type="ARBA" id="ARBA00022491"/>
    </source>
</evidence>
<protein>
    <submittedName>
        <fullName evidence="8">Ferric uptake regulation protein</fullName>
    </submittedName>
</protein>